<organism evidence="1 2">
    <name type="scientific">Pseudomonas syringae pv. coryli</name>
    <dbReference type="NCBI Taxonomy" id="317659"/>
    <lineage>
        <taxon>Bacteria</taxon>
        <taxon>Pseudomonadati</taxon>
        <taxon>Pseudomonadota</taxon>
        <taxon>Gammaproteobacteria</taxon>
        <taxon>Pseudomonadales</taxon>
        <taxon>Pseudomonadaceae</taxon>
        <taxon>Pseudomonas</taxon>
    </lineage>
</organism>
<gene>
    <name evidence="1" type="ORF">ALO75_102530</name>
</gene>
<accession>A0A0P9T9E3</accession>
<dbReference type="AlphaFoldDB" id="A0A0P9T9E3"/>
<proteinExistence type="predicted"/>
<evidence type="ECO:0000313" key="2">
    <source>
        <dbReference type="Proteomes" id="UP000051335"/>
    </source>
</evidence>
<dbReference type="EMBL" id="LJQC01000132">
    <property type="protein sequence ID" value="KPX08965.1"/>
    <property type="molecule type" value="Genomic_DNA"/>
</dbReference>
<dbReference type="Proteomes" id="UP000051335">
    <property type="component" value="Unassembled WGS sequence"/>
</dbReference>
<evidence type="ECO:0000313" key="1">
    <source>
        <dbReference type="EMBL" id="KPX08965.1"/>
    </source>
</evidence>
<reference evidence="1 2" key="1">
    <citation type="submission" date="2015-09" db="EMBL/GenBank/DDBJ databases">
        <title>Genome announcement of multiple Pseudomonas syringae strains.</title>
        <authorList>
            <person name="Thakur S."/>
            <person name="Wang P.W."/>
            <person name="Gong Y."/>
            <person name="Weir B.S."/>
            <person name="Guttman D.S."/>
        </authorList>
    </citation>
    <scope>NUCLEOTIDE SEQUENCE [LARGE SCALE GENOMIC DNA]</scope>
    <source>
        <strain evidence="1 2">ICMP17001</strain>
    </source>
</reference>
<keyword evidence="2" id="KW-1185">Reference proteome</keyword>
<name>A0A0P9T9E3_9PSED</name>
<comment type="caution">
    <text evidence="1">The sequence shown here is derived from an EMBL/GenBank/DDBJ whole genome shotgun (WGS) entry which is preliminary data.</text>
</comment>
<dbReference type="PATRIC" id="fig|317659.3.peg.1526"/>
<sequence length="56" mass="6730">MVFIQRLIRDLKTNLAVFNVFPWLPDCSATFRDQFLSIRVVENTGAKRKWQPYSRR</sequence>
<protein>
    <submittedName>
        <fullName evidence="1">Uncharacterized protein</fullName>
    </submittedName>
</protein>